<evidence type="ECO:0000256" key="10">
    <source>
        <dbReference type="ARBA" id="ARBA00023136"/>
    </source>
</evidence>
<name>A0A5C6UCU2_9SPHN</name>
<dbReference type="PANTHER" id="PTHR38340:SF1">
    <property type="entry name" value="S-LAYER PROTEIN"/>
    <property type="match status" value="1"/>
</dbReference>
<keyword evidence="3" id="KW-0964">Secreted</keyword>
<dbReference type="Gene3D" id="2.60.120.380">
    <property type="match status" value="1"/>
</dbReference>
<dbReference type="Gene3D" id="2.150.10.10">
    <property type="entry name" value="Serralysin-like metalloprotease, C-terminal"/>
    <property type="match status" value="4"/>
</dbReference>
<keyword evidence="6" id="KW-0677">Repeat</keyword>
<comment type="subcellular location">
    <subcellularLocation>
        <location evidence="1">Membrane</location>
    </subcellularLocation>
    <subcellularLocation>
        <location evidence="2">Secreted</location>
    </subcellularLocation>
</comment>
<feature type="domain" description="Peptidase C-terminal archaeal/bacterial" evidence="12">
    <location>
        <begin position="909"/>
        <end position="976"/>
    </location>
</feature>
<dbReference type="GO" id="GO:0004252">
    <property type="term" value="F:serine-type endopeptidase activity"/>
    <property type="evidence" value="ECO:0007669"/>
    <property type="project" value="InterPro"/>
</dbReference>
<evidence type="ECO:0000256" key="7">
    <source>
        <dbReference type="ARBA" id="ARBA00022801"/>
    </source>
</evidence>
<dbReference type="Gene3D" id="3.40.50.200">
    <property type="entry name" value="Peptidase S8/S53 domain"/>
    <property type="match status" value="2"/>
</dbReference>
<dbReference type="InterPro" id="IPR034075">
    <property type="entry name" value="Glr3161-like_dom"/>
</dbReference>
<dbReference type="GO" id="GO:0090729">
    <property type="term" value="F:toxin activity"/>
    <property type="evidence" value="ECO:0007669"/>
    <property type="project" value="UniProtKB-KW"/>
</dbReference>
<keyword evidence="7" id="KW-0378">Hydrolase</keyword>
<keyword evidence="4" id="KW-0800">Toxin</keyword>
<evidence type="ECO:0000259" key="12">
    <source>
        <dbReference type="Pfam" id="PF04151"/>
    </source>
</evidence>
<organism evidence="13 14">
    <name type="scientific">Sphingomonas ginsenosidivorax</name>
    <dbReference type="NCBI Taxonomy" id="862135"/>
    <lineage>
        <taxon>Bacteria</taxon>
        <taxon>Pseudomonadati</taxon>
        <taxon>Pseudomonadota</taxon>
        <taxon>Alphaproteobacteria</taxon>
        <taxon>Sphingomonadales</taxon>
        <taxon>Sphingomonadaceae</taxon>
        <taxon>Sphingomonas</taxon>
    </lineage>
</organism>
<keyword evidence="5" id="KW-0645">Protease</keyword>
<dbReference type="GO" id="GO:0016020">
    <property type="term" value="C:membrane"/>
    <property type="evidence" value="ECO:0007669"/>
    <property type="project" value="UniProtKB-SubCell"/>
</dbReference>
<dbReference type="PROSITE" id="PS00330">
    <property type="entry name" value="HEMOLYSIN_CALCIUM"/>
    <property type="match status" value="5"/>
</dbReference>
<evidence type="ECO:0000259" key="11">
    <source>
        <dbReference type="Pfam" id="PF00082"/>
    </source>
</evidence>
<dbReference type="InterPro" id="IPR036852">
    <property type="entry name" value="Peptidase_S8/S53_dom_sf"/>
</dbReference>
<evidence type="ECO:0000313" key="14">
    <source>
        <dbReference type="Proteomes" id="UP000321250"/>
    </source>
</evidence>
<reference evidence="13 14" key="1">
    <citation type="journal article" date="2013" name="Antonie Van Leeuwenhoek">
        <title>Sphingomonas ginsenosidivorax sp. nov., with the ability to transform ginsenosides.</title>
        <authorList>
            <person name="Jin X.F."/>
            <person name="Kim J.K."/>
            <person name="Liu Q.M."/>
            <person name="Kang M.S."/>
            <person name="He D."/>
            <person name="Jin F.X."/>
            <person name="Kim S.C."/>
            <person name="Im W.T."/>
        </authorList>
    </citation>
    <scope>NUCLEOTIDE SEQUENCE [LARGE SCALE GENOMIC DNA]</scope>
    <source>
        <strain evidence="13 14">KHI67</strain>
    </source>
</reference>
<evidence type="ECO:0000256" key="5">
    <source>
        <dbReference type="ARBA" id="ARBA00022670"/>
    </source>
</evidence>
<dbReference type="PRINTS" id="PR01488">
    <property type="entry name" value="RTXTOXINA"/>
</dbReference>
<evidence type="ECO:0000256" key="4">
    <source>
        <dbReference type="ARBA" id="ARBA00022656"/>
    </source>
</evidence>
<evidence type="ECO:0000256" key="6">
    <source>
        <dbReference type="ARBA" id="ARBA00022737"/>
    </source>
</evidence>
<proteinExistence type="predicted"/>
<keyword evidence="14" id="KW-1185">Reference proteome</keyword>
<dbReference type="InterPro" id="IPR000209">
    <property type="entry name" value="Peptidase_S8/S53_dom"/>
</dbReference>
<comment type="caution">
    <text evidence="13">The sequence shown here is derived from an EMBL/GenBank/DDBJ whole genome shotgun (WGS) entry which is preliminary data.</text>
</comment>
<accession>A0A5C6UCU2</accession>
<evidence type="ECO:0000256" key="3">
    <source>
        <dbReference type="ARBA" id="ARBA00022525"/>
    </source>
</evidence>
<dbReference type="InterPro" id="IPR001343">
    <property type="entry name" value="Hemolysn_Ca-bd"/>
</dbReference>
<evidence type="ECO:0000256" key="8">
    <source>
        <dbReference type="ARBA" id="ARBA00022825"/>
    </source>
</evidence>
<feature type="domain" description="Peptidase S8/S53" evidence="11">
    <location>
        <begin position="474"/>
        <end position="636"/>
    </location>
</feature>
<evidence type="ECO:0000256" key="2">
    <source>
        <dbReference type="ARBA" id="ARBA00004613"/>
    </source>
</evidence>
<dbReference type="PANTHER" id="PTHR38340">
    <property type="entry name" value="S-LAYER PROTEIN"/>
    <property type="match status" value="1"/>
</dbReference>
<dbReference type="InterPro" id="IPR050557">
    <property type="entry name" value="RTX_toxin/Mannuronan_C5-epim"/>
</dbReference>
<protein>
    <submittedName>
        <fullName evidence="13">S8 family serine peptidase</fullName>
    </submittedName>
</protein>
<evidence type="ECO:0000256" key="1">
    <source>
        <dbReference type="ARBA" id="ARBA00004370"/>
    </source>
</evidence>
<dbReference type="SUPFAM" id="SSF51120">
    <property type="entry name" value="beta-Roll"/>
    <property type="match status" value="4"/>
</dbReference>
<evidence type="ECO:0000256" key="9">
    <source>
        <dbReference type="ARBA" id="ARBA00023026"/>
    </source>
</evidence>
<evidence type="ECO:0000313" key="13">
    <source>
        <dbReference type="EMBL" id="TXC69768.1"/>
    </source>
</evidence>
<gene>
    <name evidence="13" type="ORF">FSB78_01410</name>
</gene>
<dbReference type="GO" id="GO:0006508">
    <property type="term" value="P:proteolysis"/>
    <property type="evidence" value="ECO:0007669"/>
    <property type="project" value="UniProtKB-KW"/>
</dbReference>
<dbReference type="InterPro" id="IPR007280">
    <property type="entry name" value="Peptidase_C_arc/bac"/>
</dbReference>
<keyword evidence="9" id="KW-0843">Virulence</keyword>
<dbReference type="Pfam" id="PF00082">
    <property type="entry name" value="Peptidase_S8"/>
    <property type="match status" value="1"/>
</dbReference>
<dbReference type="PRINTS" id="PR00313">
    <property type="entry name" value="CABNDNGRPT"/>
</dbReference>
<dbReference type="EMBL" id="VOQR01000001">
    <property type="protein sequence ID" value="TXC69768.1"/>
    <property type="molecule type" value="Genomic_DNA"/>
</dbReference>
<dbReference type="PROSITE" id="PS00138">
    <property type="entry name" value="SUBTILASE_SER"/>
    <property type="match status" value="1"/>
</dbReference>
<sequence>MANKYVIDSVGNAGAEPLESQGVDFSSFVRESGTFGSGFGEVSAEAVSSLGLATAHAPVVATGGAVAETAGIGSPVALSFEDAFSVATSALKSGPLSVLDSQLASLFYASSSQATAMSAFTSGIDHLDNAITADGKYVLIDTVSKNGNGASLLAELQALGLKGGSAYGAVASGFLPVDQIGALVGTTLLQSARESGFATSVGLVTTQADSGMYADVARSTYGVDGSGIRVGVLSDSFNRENSRDSMQQNIASNDLPTDTRILQDAATGSDEGRAMAQLVHDLAPGSAIDFATAFNGQASFANNIVRLAAAGDKVIVDDVSYFAELTYQNGIIAQAVNEVASQGVAYFSSAGNDGKEGYQGAWVSGATQTLNGQSYTLMQFAPGQDYINVRVAASQTFILQWDQPGSSAGGPGATSDLDIFLTNADGTTIRAGAIANNIGGDPVEVFRFTATGATVGSTLQLRVGLRSGAAPGEIRLIASGNGAAVDLENPASNTNEGTLYGHHAVEGGMGIGATSFARTPLAGFNPPVAESFSSRGTQKILYDDTGARLAAPQYYGVAVTAVDGGNTTFFSSDSAADPDSFPNFFGTSAAAPDAAAVAALMLQANPNLNGRDIRALMQSTALDMDDAATAAFDTGYDVKTGSGFVLADKAVQAAKTLVIANAGQTVLYGTHLNDTINGSAAADTLYGYDGNDTITGGTGADKIYGGAGNDTIYGNQDNDTIYGESGNDTIYGGQGDDALYGGIGDDVLEGGLGNDIINGGTGFNTASYVNATSAVAVNLGAGTASGGAGTDTLFSIQNVTGSNYSDTILGSAENNVLIGGQGSDSLSGGDGDDTLDGGVGGEAVIQITVNHPDITKPNTQVISSMATALVLNTASGGDFDLVSNGNIVSSTSIPHATVNARASGGVFEYYAISVAANTRVVFDIDGNSFDSVIQVLNAGGTVLAENDDSSDPGGDAVASAIDYTFATAGTYYLRVQDFDRAAGPAANAAYTLNVSSTSATVDYTGATELAPDTLDGGVGIDTASYASATSAVNVSLLIAGNQNTGGGGLDSLTSIENLSGSSFGDTLTGDAGANVLTGGFGNDTLNGGDGNDVLFGNQDNDTLNGGVGNDTLYGGQGDDALFGNQGDDILVGGLGNDQLFGGQGNDTLDGGDGNDVIQGGVGVDVLTGGIGSDIFRYITAADSTAAASDTILDFQSGTDKIDLAAINTSAADRVAISTSGSTTFVTMDLGGDGSVDLSIQVSGANAVSANDLILTSAVVTSSAVAADQAHDASAVADIFATETVADVFAVAPSAFQVHKLYMGSAAHEDMMFA</sequence>
<dbReference type="InterPro" id="IPR011049">
    <property type="entry name" value="Serralysin-like_metalloprot_C"/>
</dbReference>
<dbReference type="CDD" id="cd05562">
    <property type="entry name" value="Peptidases_S53_like"/>
    <property type="match status" value="1"/>
</dbReference>
<dbReference type="InterPro" id="IPR003995">
    <property type="entry name" value="RTX_toxin_determinant-A"/>
</dbReference>
<dbReference type="SUPFAM" id="SSF52743">
    <property type="entry name" value="Subtilisin-like"/>
    <property type="match status" value="1"/>
</dbReference>
<keyword evidence="10" id="KW-0472">Membrane</keyword>
<dbReference type="GO" id="GO:0005615">
    <property type="term" value="C:extracellular space"/>
    <property type="evidence" value="ECO:0007669"/>
    <property type="project" value="InterPro"/>
</dbReference>
<dbReference type="Pfam" id="PF04151">
    <property type="entry name" value="PPC"/>
    <property type="match status" value="1"/>
</dbReference>
<dbReference type="GO" id="GO:0005509">
    <property type="term" value="F:calcium ion binding"/>
    <property type="evidence" value="ECO:0007669"/>
    <property type="project" value="InterPro"/>
</dbReference>
<dbReference type="Proteomes" id="UP000321250">
    <property type="component" value="Unassembled WGS sequence"/>
</dbReference>
<dbReference type="Pfam" id="PF00353">
    <property type="entry name" value="HemolysinCabind"/>
    <property type="match status" value="5"/>
</dbReference>
<keyword evidence="8" id="KW-0720">Serine protease</keyword>
<dbReference type="InterPro" id="IPR018511">
    <property type="entry name" value="Hemolysin-typ_Ca-bd_CS"/>
</dbReference>
<dbReference type="InterPro" id="IPR023828">
    <property type="entry name" value="Peptidase_S8_Ser-AS"/>
</dbReference>